<dbReference type="EMBL" id="CNFU01000045">
    <property type="protein sequence ID" value="CKQ98517.1"/>
    <property type="molecule type" value="Genomic_DNA"/>
</dbReference>
<evidence type="ECO:0000313" key="16">
    <source>
        <dbReference type="Proteomes" id="UP000048948"/>
    </source>
</evidence>
<dbReference type="Proteomes" id="UP000045842">
    <property type="component" value="Unassembled WGS sequence"/>
</dbReference>
<dbReference type="EMBL" id="CSAD01000159">
    <property type="protein sequence ID" value="COV27332.1"/>
    <property type="molecule type" value="Genomic_DNA"/>
</dbReference>
<dbReference type="Proteomes" id="UP000044938">
    <property type="component" value="Unassembled WGS sequence"/>
</dbReference>
<evidence type="ECO:0000313" key="9">
    <source>
        <dbReference type="EMBL" id="COX04054.1"/>
    </source>
</evidence>
<dbReference type="EMBL" id="CQQC01000744">
    <property type="protein sequence ID" value="CNV38037.1"/>
    <property type="molecule type" value="Genomic_DNA"/>
</dbReference>
<dbReference type="EMBL" id="CHKL01000594">
    <property type="protein sequence ID" value="COX04054.1"/>
    <property type="molecule type" value="Genomic_DNA"/>
</dbReference>
<evidence type="ECO:0000313" key="2">
    <source>
        <dbReference type="EMBL" id="CFR68799.1"/>
    </source>
</evidence>
<evidence type="ECO:0000313" key="10">
    <source>
        <dbReference type="Proteomes" id="UP000039217"/>
    </source>
</evidence>
<dbReference type="EMBL" id="CGCX01000167">
    <property type="protein sequence ID" value="CFR68799.1"/>
    <property type="molecule type" value="Genomic_DNA"/>
</dbReference>
<proteinExistence type="predicted"/>
<evidence type="ECO:0000313" key="13">
    <source>
        <dbReference type="Proteomes" id="UP000046680"/>
    </source>
</evidence>
<evidence type="ECO:0000313" key="3">
    <source>
        <dbReference type="EMBL" id="CKQ85524.1"/>
    </source>
</evidence>
<evidence type="ECO:0000313" key="18">
    <source>
        <dbReference type="Proteomes" id="UP000050164"/>
    </source>
</evidence>
<evidence type="ECO:0000313" key="12">
    <source>
        <dbReference type="Proteomes" id="UP000045842"/>
    </source>
</evidence>
<name>A0A655EWF7_MYCTX</name>
<dbReference type="AlphaFoldDB" id="A0A655EWF7"/>
<evidence type="ECO:0000313" key="11">
    <source>
        <dbReference type="Proteomes" id="UP000044938"/>
    </source>
</evidence>
<evidence type="ECO:0000313" key="5">
    <source>
        <dbReference type="EMBL" id="CKS83186.1"/>
    </source>
</evidence>
<dbReference type="EMBL" id="CNFT01000032">
    <property type="protein sequence ID" value="CKQ85524.1"/>
    <property type="molecule type" value="Genomic_DNA"/>
</dbReference>
<dbReference type="Proteomes" id="UP000048289">
    <property type="component" value="Unassembled WGS sequence"/>
</dbReference>
<dbReference type="EMBL" id="CSAJ01000540">
    <property type="protein sequence ID" value="COW84723.1"/>
    <property type="molecule type" value="Genomic_DNA"/>
</dbReference>
<evidence type="ECO:0000313" key="17">
    <source>
        <dbReference type="Proteomes" id="UP000049023"/>
    </source>
</evidence>
<evidence type="ECO:0000313" key="7">
    <source>
        <dbReference type="EMBL" id="COV27332.1"/>
    </source>
</evidence>
<dbReference type="Proteomes" id="UP000048600">
    <property type="component" value="Unassembled WGS sequence"/>
</dbReference>
<evidence type="ECO:0000313" key="15">
    <source>
        <dbReference type="Proteomes" id="UP000048600"/>
    </source>
</evidence>
<dbReference type="Proteomes" id="UP000048948">
    <property type="component" value="Unassembled WGS sequence"/>
</dbReference>
<accession>A0A655EWF7</accession>
<evidence type="ECO:0000313" key="8">
    <source>
        <dbReference type="EMBL" id="COW84723.1"/>
    </source>
</evidence>
<protein>
    <submittedName>
        <fullName evidence="6">Uncharacterized protein</fullName>
    </submittedName>
</protein>
<evidence type="ECO:0000313" key="1">
    <source>
        <dbReference type="EMBL" id="CFE39194.1"/>
    </source>
</evidence>
<dbReference type="Proteomes" id="UP000050164">
    <property type="component" value="Unassembled WGS sequence"/>
</dbReference>
<dbReference type="Proteomes" id="UP000049023">
    <property type="component" value="Unassembled WGS sequence"/>
</dbReference>
<sequence length="264" mass="28594">MQQGIPFAAPHHLDDVPAGTAEERLQLLDDLAVAAHRAVESLQIAVDHEGQVVQAFQRADVGQPTALGFVHLAVAQKTPHVLIGGVFDTAVMQIVVEPCLVDGVERAQTHRHGGEFPEVGHEPRVRIGRQPAADMAVFLAESVELLGGQPPFEEGARVDSRGSVALDEHLIAAARVRLAAEEVVETDLIERRGRRVGRDMATHAHTRSLRTVHHDGRIPSDPRSITTFDVFVAGEPRLQLGRDGVDIVGRRQCRDGHPLLAGPL</sequence>
<dbReference type="EMBL" id="CNGE01000477">
    <property type="protein sequence ID" value="CKS83186.1"/>
    <property type="molecule type" value="Genomic_DNA"/>
</dbReference>
<gene>
    <name evidence="2" type="ORF">ERS007657_00704</name>
    <name evidence="6" type="ORF">ERS007661_02223</name>
    <name evidence="7" type="ORF">ERS007679_01477</name>
    <name evidence="1" type="ORF">ERS007681_01567</name>
    <name evidence="8" type="ORF">ERS007720_03402</name>
    <name evidence="9" type="ORF">ERS007741_03680</name>
    <name evidence="5" type="ORF">ERS027646_02533</name>
    <name evidence="3" type="ORF">ERS027659_00262</name>
    <name evidence="4" type="ORF">ERS027661_00397</name>
</gene>
<dbReference type="EMBL" id="CFOE01000163">
    <property type="protein sequence ID" value="CFE39194.1"/>
    <property type="molecule type" value="Genomic_DNA"/>
</dbReference>
<evidence type="ECO:0000313" key="4">
    <source>
        <dbReference type="EMBL" id="CKQ98517.1"/>
    </source>
</evidence>
<organism evidence="6 10">
    <name type="scientific">Mycobacterium tuberculosis</name>
    <dbReference type="NCBI Taxonomy" id="1773"/>
    <lineage>
        <taxon>Bacteria</taxon>
        <taxon>Bacillati</taxon>
        <taxon>Actinomycetota</taxon>
        <taxon>Actinomycetes</taxon>
        <taxon>Mycobacteriales</taxon>
        <taxon>Mycobacteriaceae</taxon>
        <taxon>Mycobacterium</taxon>
        <taxon>Mycobacterium tuberculosis complex</taxon>
    </lineage>
</organism>
<reference evidence="10 11" key="1">
    <citation type="submission" date="2015-03" db="EMBL/GenBank/DDBJ databases">
        <authorList>
            <consortium name="Pathogen Informatics"/>
        </authorList>
    </citation>
    <scope>NUCLEOTIDE SEQUENCE [LARGE SCALE GENOMIC DNA]</scope>
    <source>
        <strain evidence="5 16">Bir 172</strain>
        <strain evidence="3 18">Bir 185</strain>
        <strain evidence="4 17">Bir 187</strain>
        <strain evidence="2 13">C09601061</strain>
        <strain evidence="6 10">D00501624</strain>
        <strain evidence="7 12">G09801536</strain>
        <strain evidence="1 14">G09901357</strain>
        <strain evidence="8 11">M09401471</strain>
        <strain evidence="9 15">P00601463</strain>
    </source>
</reference>
<dbReference type="Proteomes" id="UP000039217">
    <property type="component" value="Unassembled WGS sequence"/>
</dbReference>
<dbReference type="Proteomes" id="UP000046680">
    <property type="component" value="Unassembled WGS sequence"/>
</dbReference>
<evidence type="ECO:0000313" key="6">
    <source>
        <dbReference type="EMBL" id="CNV38037.1"/>
    </source>
</evidence>
<evidence type="ECO:0000313" key="14">
    <source>
        <dbReference type="Proteomes" id="UP000048289"/>
    </source>
</evidence>